<sequence>MVSKALVIGGSGQTGAYLAHTLLSNGDSVTVTSRDSEGTDWWRFEALGIRDRVDIATLDPADSQSVSDLLDNQTPDSIYYLAGPSSVAQSFEDPTNVFRDITQPIIAILEVLKTSRYQGTFFNATSTDCFGNQPDQRLDESTPMRPVSPYGVAKAATFSITRNYRDTFGLAASNGILTNHESPLRGPHFVTQKIVSTLKKIKAGEETSLHLGNTAIERDWVWAGEVATAIALIGSGDQPGDYLVASGQTRSLDDFVTLACDALGLDKANTVSSEAALHRPMDIASLRFSPQRLRETFGWSAHMSLENIVRNLITGDALAGRQ</sequence>
<protein>
    <recommendedName>
        <fullName evidence="3">GDP-mannose 4,6-dehydratase</fullName>
        <ecNumber evidence="3">4.2.1.47</ecNumber>
    </recommendedName>
</protein>
<dbReference type="PANTHER" id="PTHR43715:SF1">
    <property type="entry name" value="GDP-MANNOSE 4,6 DEHYDRATASE"/>
    <property type="match status" value="1"/>
</dbReference>
<dbReference type="AlphaFoldDB" id="A0A6J6EE93"/>
<name>A0A6J6EE93_9ZZZZ</name>
<dbReference type="GO" id="GO:0042351">
    <property type="term" value="P:'de novo' GDP-L-fucose biosynthetic process"/>
    <property type="evidence" value="ECO:0007669"/>
    <property type="project" value="TreeGrafter"/>
</dbReference>
<evidence type="ECO:0000313" key="6">
    <source>
        <dbReference type="EMBL" id="CAB4573555.1"/>
    </source>
</evidence>
<accession>A0A6J6EE93</accession>
<keyword evidence="4" id="KW-0456">Lyase</keyword>
<organism evidence="6">
    <name type="scientific">freshwater metagenome</name>
    <dbReference type="NCBI Taxonomy" id="449393"/>
    <lineage>
        <taxon>unclassified sequences</taxon>
        <taxon>metagenomes</taxon>
        <taxon>ecological metagenomes</taxon>
    </lineage>
</organism>
<dbReference type="InterPro" id="IPR036291">
    <property type="entry name" value="NAD(P)-bd_dom_sf"/>
</dbReference>
<dbReference type="PANTHER" id="PTHR43715">
    <property type="entry name" value="GDP-MANNOSE 4,6-DEHYDRATASE"/>
    <property type="match status" value="1"/>
</dbReference>
<evidence type="ECO:0000256" key="3">
    <source>
        <dbReference type="ARBA" id="ARBA00011989"/>
    </source>
</evidence>
<dbReference type="SUPFAM" id="SSF51735">
    <property type="entry name" value="NAD(P)-binding Rossmann-fold domains"/>
    <property type="match status" value="1"/>
</dbReference>
<dbReference type="EMBL" id="CAEZTM010000038">
    <property type="protein sequence ID" value="CAB4573555.1"/>
    <property type="molecule type" value="Genomic_DNA"/>
</dbReference>
<evidence type="ECO:0000259" key="5">
    <source>
        <dbReference type="Pfam" id="PF16363"/>
    </source>
</evidence>
<dbReference type="Gene3D" id="3.40.50.720">
    <property type="entry name" value="NAD(P)-binding Rossmann-like Domain"/>
    <property type="match status" value="1"/>
</dbReference>
<comment type="cofactor">
    <cofactor evidence="1">
        <name>NADP(+)</name>
        <dbReference type="ChEBI" id="CHEBI:58349"/>
    </cofactor>
</comment>
<dbReference type="InterPro" id="IPR006368">
    <property type="entry name" value="GDP_Man_deHydtase"/>
</dbReference>
<dbReference type="InterPro" id="IPR016040">
    <property type="entry name" value="NAD(P)-bd_dom"/>
</dbReference>
<feature type="domain" description="NAD(P)-binding" evidence="5">
    <location>
        <begin position="6"/>
        <end position="311"/>
    </location>
</feature>
<dbReference type="Pfam" id="PF16363">
    <property type="entry name" value="GDP_Man_Dehyd"/>
    <property type="match status" value="1"/>
</dbReference>
<dbReference type="GO" id="GO:0008446">
    <property type="term" value="F:GDP-mannose 4,6-dehydratase activity"/>
    <property type="evidence" value="ECO:0007669"/>
    <property type="project" value="UniProtKB-EC"/>
</dbReference>
<reference evidence="6" key="1">
    <citation type="submission" date="2020-05" db="EMBL/GenBank/DDBJ databases">
        <authorList>
            <person name="Chiriac C."/>
            <person name="Salcher M."/>
            <person name="Ghai R."/>
            <person name="Kavagutti S V."/>
        </authorList>
    </citation>
    <scope>NUCLEOTIDE SEQUENCE</scope>
</reference>
<comment type="similarity">
    <text evidence="2">Belongs to the NAD(P)-dependent epimerase/dehydratase family. GDP-mannose 4,6-dehydratase subfamily.</text>
</comment>
<dbReference type="Gene3D" id="3.90.25.10">
    <property type="entry name" value="UDP-galactose 4-epimerase, domain 1"/>
    <property type="match status" value="1"/>
</dbReference>
<evidence type="ECO:0000256" key="1">
    <source>
        <dbReference type="ARBA" id="ARBA00001937"/>
    </source>
</evidence>
<evidence type="ECO:0000313" key="7">
    <source>
        <dbReference type="EMBL" id="CAB4650313.1"/>
    </source>
</evidence>
<evidence type="ECO:0000256" key="4">
    <source>
        <dbReference type="ARBA" id="ARBA00023239"/>
    </source>
</evidence>
<evidence type="ECO:0000256" key="2">
    <source>
        <dbReference type="ARBA" id="ARBA00009263"/>
    </source>
</evidence>
<proteinExistence type="inferred from homology"/>
<dbReference type="EMBL" id="CAEZVY010000137">
    <property type="protein sequence ID" value="CAB4650313.1"/>
    <property type="molecule type" value="Genomic_DNA"/>
</dbReference>
<gene>
    <name evidence="6" type="ORF">UFOPK1684_00899</name>
    <name evidence="7" type="ORF">UFOPK2158_01155</name>
</gene>
<dbReference type="EC" id="4.2.1.47" evidence="3"/>